<sequence>MLIDHIEIPVTDPDAARRFYEAALSPLQIACVLSIPAERSATRTPRHGLGRNGYPCLWLHGGEAVRGGLHIAFAAPDRATVDAFHTAALTAGGRNNGAPGIRPHYHSAYYAAYVLDPDANNIEVVCQVL</sequence>
<feature type="domain" description="VOC" evidence="1">
    <location>
        <begin position="2"/>
        <end position="127"/>
    </location>
</feature>
<dbReference type="InterPro" id="IPR037523">
    <property type="entry name" value="VOC_core"/>
</dbReference>
<gene>
    <name evidence="2" type="ORF">D4Q52_06545</name>
</gene>
<comment type="caution">
    <text evidence="2">The sequence shown here is derived from an EMBL/GenBank/DDBJ whole genome shotgun (WGS) entry which is preliminary data.</text>
</comment>
<dbReference type="InterPro" id="IPR029068">
    <property type="entry name" value="Glyas_Bleomycin-R_OHBP_Dase"/>
</dbReference>
<evidence type="ECO:0000313" key="3">
    <source>
        <dbReference type="Proteomes" id="UP000285523"/>
    </source>
</evidence>
<dbReference type="PANTHER" id="PTHR35006">
    <property type="entry name" value="GLYOXALASE FAMILY PROTEIN (AFU_ORTHOLOGUE AFUA_5G14830)"/>
    <property type="match status" value="1"/>
</dbReference>
<dbReference type="RefSeq" id="WP_119855741.1">
    <property type="nucleotide sequence ID" value="NZ_QYYD01000005.1"/>
</dbReference>
<dbReference type="PROSITE" id="PS51819">
    <property type="entry name" value="VOC"/>
    <property type="match status" value="1"/>
</dbReference>
<protein>
    <submittedName>
        <fullName evidence="2">VOC family protein</fullName>
    </submittedName>
</protein>
<dbReference type="SUPFAM" id="SSF54593">
    <property type="entry name" value="Glyoxalase/Bleomycin resistance protein/Dihydroxybiphenyl dioxygenase"/>
    <property type="match status" value="1"/>
</dbReference>
<dbReference type="Proteomes" id="UP000285523">
    <property type="component" value="Unassembled WGS sequence"/>
</dbReference>
<reference evidence="2 3" key="1">
    <citation type="submission" date="2018-09" db="EMBL/GenBank/DDBJ databases">
        <title>Draft genome sequence of Rhodopseudomonas palustris 2.1.18.</title>
        <authorList>
            <person name="Robertson S.L."/>
            <person name="Meyer T.E."/>
            <person name="Kyndt J.A."/>
        </authorList>
    </citation>
    <scope>NUCLEOTIDE SEQUENCE [LARGE SCALE GENOMIC DNA]</scope>
    <source>
        <strain evidence="2 3">2.1.18</strain>
    </source>
</reference>
<evidence type="ECO:0000259" key="1">
    <source>
        <dbReference type="PROSITE" id="PS51819"/>
    </source>
</evidence>
<dbReference type="EMBL" id="QYYD01000005">
    <property type="protein sequence ID" value="RJF76272.1"/>
    <property type="molecule type" value="Genomic_DNA"/>
</dbReference>
<dbReference type="OrthoDB" id="9807407at2"/>
<dbReference type="CDD" id="cd07262">
    <property type="entry name" value="VOC_like"/>
    <property type="match status" value="1"/>
</dbReference>
<organism evidence="2 3">
    <name type="scientific">Rhodopseudomonas palustris</name>
    <dbReference type="NCBI Taxonomy" id="1076"/>
    <lineage>
        <taxon>Bacteria</taxon>
        <taxon>Pseudomonadati</taxon>
        <taxon>Pseudomonadota</taxon>
        <taxon>Alphaproteobacteria</taxon>
        <taxon>Hyphomicrobiales</taxon>
        <taxon>Nitrobacteraceae</taxon>
        <taxon>Rhodopseudomonas</taxon>
    </lineage>
</organism>
<evidence type="ECO:0000313" key="2">
    <source>
        <dbReference type="EMBL" id="RJF76272.1"/>
    </source>
</evidence>
<dbReference type="Gene3D" id="3.10.180.10">
    <property type="entry name" value="2,3-Dihydroxybiphenyl 1,2-Dioxygenase, domain 1"/>
    <property type="match status" value="1"/>
</dbReference>
<dbReference type="PANTHER" id="PTHR35006:SF2">
    <property type="entry name" value="GLYOXALASE FAMILY PROTEIN (AFU_ORTHOLOGUE AFUA_5G14830)"/>
    <property type="match status" value="1"/>
</dbReference>
<proteinExistence type="predicted"/>
<name>A0A418VJD0_RHOPL</name>
<accession>A0A418VJD0</accession>
<dbReference type="AlphaFoldDB" id="A0A418VJD0"/>